<sequence length="192" mass="20388">VGAALDAAWPRVRPEEVVAPLLGDPGVLARAAAGLLDQEEQRALLWTGRAPRSWRSARWSAADLLLLDEVAGLLGHPEGYGHIVVDEAQDLSPMECRAIARRSAFGSLTVLGDLAQGTTPWAARSWRTVLAHLGRPDAAVVPLTTGFRVPQEVVGLANRLLARLGVDVPPARSLRGDGELTLRQAVPGAVPE</sequence>
<feature type="non-terminal residue" evidence="1">
    <location>
        <position position="1"/>
    </location>
</feature>
<accession>A0A6G3T6U5</accession>
<organism evidence="1 2">
    <name type="scientific">Streptomyces rubrogriseus</name>
    <dbReference type="NCBI Taxonomy" id="194673"/>
    <lineage>
        <taxon>Bacteria</taxon>
        <taxon>Bacillati</taxon>
        <taxon>Actinomycetota</taxon>
        <taxon>Actinomycetes</taxon>
        <taxon>Kitasatosporales</taxon>
        <taxon>Streptomycetaceae</taxon>
        <taxon>Streptomyces</taxon>
        <taxon>Streptomyces violaceoruber group</taxon>
    </lineage>
</organism>
<gene>
    <name evidence="1" type="ORF">G3I66_04510</name>
</gene>
<dbReference type="AlphaFoldDB" id="A0A6G3T6U5"/>
<name>A0A6G3T6U5_9ACTN</name>
<comment type="caution">
    <text evidence="1">The sequence shown here is derived from an EMBL/GenBank/DDBJ whole genome shotgun (WGS) entry which is preliminary data.</text>
</comment>
<feature type="non-terminal residue" evidence="1">
    <location>
        <position position="192"/>
    </location>
</feature>
<dbReference type="SUPFAM" id="SSF52540">
    <property type="entry name" value="P-loop containing nucleoside triphosphate hydrolases"/>
    <property type="match status" value="1"/>
</dbReference>
<dbReference type="InterPro" id="IPR027417">
    <property type="entry name" value="P-loop_NTPase"/>
</dbReference>
<reference evidence="1 2" key="1">
    <citation type="submission" date="2020-01" db="EMBL/GenBank/DDBJ databases">
        <title>Insect and environment-associated Actinomycetes.</title>
        <authorList>
            <person name="Currrie C."/>
            <person name="Chevrette M."/>
            <person name="Carlson C."/>
            <person name="Stubbendieck R."/>
            <person name="Wendt-Pienkowski E."/>
        </authorList>
    </citation>
    <scope>NUCLEOTIDE SEQUENCE [LARGE SCALE GENOMIC DNA]</scope>
    <source>
        <strain evidence="1 2">SID7739</strain>
    </source>
</reference>
<evidence type="ECO:0000313" key="1">
    <source>
        <dbReference type="EMBL" id="NEC32447.1"/>
    </source>
</evidence>
<dbReference type="EMBL" id="JAAGMQ010000136">
    <property type="protein sequence ID" value="NEC32447.1"/>
    <property type="molecule type" value="Genomic_DNA"/>
</dbReference>
<protein>
    <submittedName>
        <fullName evidence="1">AAA family ATPase</fullName>
    </submittedName>
</protein>
<proteinExistence type="predicted"/>
<dbReference type="Proteomes" id="UP000475666">
    <property type="component" value="Unassembled WGS sequence"/>
</dbReference>
<evidence type="ECO:0000313" key="2">
    <source>
        <dbReference type="Proteomes" id="UP000475666"/>
    </source>
</evidence>